<reference evidence="2 3" key="1">
    <citation type="submission" date="2019-05" db="EMBL/GenBank/DDBJ databases">
        <title>Mikania micrantha, genome provides insights into the molecular mechanism of rapid growth.</title>
        <authorList>
            <person name="Liu B."/>
        </authorList>
    </citation>
    <scope>NUCLEOTIDE SEQUENCE [LARGE SCALE GENOMIC DNA]</scope>
    <source>
        <strain evidence="2">NLD-2019</strain>
        <tissue evidence="2">Leaf</tissue>
    </source>
</reference>
<keyword evidence="3" id="KW-1185">Reference proteome</keyword>
<evidence type="ECO:0000256" key="1">
    <source>
        <dbReference type="SAM" id="MobiDB-lite"/>
    </source>
</evidence>
<name>A0A5N6MAL6_9ASTR</name>
<protein>
    <submittedName>
        <fullName evidence="2">Uncharacterized protein</fullName>
    </submittedName>
</protein>
<evidence type="ECO:0000313" key="2">
    <source>
        <dbReference type="EMBL" id="KAD3337644.1"/>
    </source>
</evidence>
<proteinExistence type="predicted"/>
<evidence type="ECO:0000313" key="3">
    <source>
        <dbReference type="Proteomes" id="UP000326396"/>
    </source>
</evidence>
<feature type="region of interest" description="Disordered" evidence="1">
    <location>
        <begin position="1"/>
        <end position="30"/>
    </location>
</feature>
<gene>
    <name evidence="2" type="ORF">E3N88_33164</name>
</gene>
<dbReference type="EMBL" id="SZYD01000016">
    <property type="protein sequence ID" value="KAD3337644.1"/>
    <property type="molecule type" value="Genomic_DNA"/>
</dbReference>
<comment type="caution">
    <text evidence="2">The sequence shown here is derived from an EMBL/GenBank/DDBJ whole genome shotgun (WGS) entry which is preliminary data.</text>
</comment>
<feature type="compositionally biased region" description="Basic residues" evidence="1">
    <location>
        <begin position="18"/>
        <end position="30"/>
    </location>
</feature>
<organism evidence="2 3">
    <name type="scientific">Mikania micrantha</name>
    <name type="common">bitter vine</name>
    <dbReference type="NCBI Taxonomy" id="192012"/>
    <lineage>
        <taxon>Eukaryota</taxon>
        <taxon>Viridiplantae</taxon>
        <taxon>Streptophyta</taxon>
        <taxon>Embryophyta</taxon>
        <taxon>Tracheophyta</taxon>
        <taxon>Spermatophyta</taxon>
        <taxon>Magnoliopsida</taxon>
        <taxon>eudicotyledons</taxon>
        <taxon>Gunneridae</taxon>
        <taxon>Pentapetalae</taxon>
        <taxon>asterids</taxon>
        <taxon>campanulids</taxon>
        <taxon>Asterales</taxon>
        <taxon>Asteraceae</taxon>
        <taxon>Asteroideae</taxon>
        <taxon>Heliantheae alliance</taxon>
        <taxon>Eupatorieae</taxon>
        <taxon>Mikania</taxon>
    </lineage>
</organism>
<dbReference type="Proteomes" id="UP000326396">
    <property type="component" value="Linkage Group LG6"/>
</dbReference>
<sequence length="73" mass="7983">MAEMTSGGDSLMCNATKKDRRRGLPVAGKPRRRSYGFCGASSRRRLRYWVVGGGNGLSAARSTVRRLLTLHDG</sequence>
<dbReference type="AlphaFoldDB" id="A0A5N6MAL6"/>
<accession>A0A5N6MAL6</accession>